<dbReference type="AlphaFoldDB" id="A0A3G6IYE1"/>
<dbReference type="EMBL" id="CP033897">
    <property type="protein sequence ID" value="AZA10801.1"/>
    <property type="molecule type" value="Genomic_DNA"/>
</dbReference>
<proteinExistence type="predicted"/>
<dbReference type="PANTHER" id="PTHR35810:SF1">
    <property type="entry name" value="CYTOPLASMIC PROTEIN"/>
    <property type="match status" value="1"/>
</dbReference>
<evidence type="ECO:0000313" key="1">
    <source>
        <dbReference type="EMBL" id="AZA10801.1"/>
    </source>
</evidence>
<gene>
    <name evidence="1" type="ORF">CGERO_02385</name>
</gene>
<dbReference type="PIRSF" id="PIRSF015268">
    <property type="entry name" value="Virulence_RhuM"/>
    <property type="match status" value="1"/>
</dbReference>
<reference evidence="1 2" key="1">
    <citation type="submission" date="2018-11" db="EMBL/GenBank/DDBJ databases">
        <authorList>
            <person name="Kleinhagauer T."/>
            <person name="Glaeser S.P."/>
            <person name="Spergser J."/>
            <person name="Ruckert C."/>
            <person name="Kaempfer P."/>
            <person name="Busse H.-J."/>
        </authorList>
    </citation>
    <scope>NUCLEOTIDE SEQUENCE [LARGE SCALE GENOMIC DNA]</scope>
    <source>
        <strain evidence="1 2">W8</strain>
    </source>
</reference>
<dbReference type="Proteomes" id="UP000271587">
    <property type="component" value="Chromosome"/>
</dbReference>
<dbReference type="Pfam" id="PF13310">
    <property type="entry name" value="Virulence_RhuM"/>
    <property type="match status" value="1"/>
</dbReference>
<protein>
    <recommendedName>
        <fullName evidence="3">Bro-N domain-containing protein</fullName>
    </recommendedName>
</protein>
<dbReference type="RefSeq" id="WP_123933290.1">
    <property type="nucleotide sequence ID" value="NZ_CP033897.1"/>
</dbReference>
<name>A0A3G6IYE1_9CORY</name>
<dbReference type="KEGG" id="cgk:CGERO_02385"/>
<evidence type="ECO:0000313" key="2">
    <source>
        <dbReference type="Proteomes" id="UP000271587"/>
    </source>
</evidence>
<evidence type="ECO:0008006" key="3">
    <source>
        <dbReference type="Google" id="ProtNLM"/>
    </source>
</evidence>
<dbReference type="OrthoDB" id="9802752at2"/>
<dbReference type="PANTHER" id="PTHR35810">
    <property type="entry name" value="CYTOPLASMIC PROTEIN-RELATED"/>
    <property type="match status" value="1"/>
</dbReference>
<accession>A0A3G6IYE1</accession>
<dbReference type="InterPro" id="IPR011204">
    <property type="entry name" value="Virulence_RhuM-like"/>
</dbReference>
<organism evidence="1 2">
    <name type="scientific">Corynebacterium gerontici</name>
    <dbReference type="NCBI Taxonomy" id="2079234"/>
    <lineage>
        <taxon>Bacteria</taxon>
        <taxon>Bacillati</taxon>
        <taxon>Actinomycetota</taxon>
        <taxon>Actinomycetes</taxon>
        <taxon>Mycobacteriales</taxon>
        <taxon>Corynebacteriaceae</taxon>
        <taxon>Corynebacterium</taxon>
    </lineage>
</organism>
<sequence>MSRQIAKTSSAQFLQFAADSSDGIQVRYEEGTLWLTQKQMAGLFDVDVRTINEHLLNIYDTDELVTQATIRIFRIVQTEGSRQVSREVKHYNLDAIIAVGFRVNSARATEFRQWAINVLRSFTLRGYVIDRQRMESGQYIGEDYFEELLQEVREIRLSERRFYQKVTDIYATAIDYNQGAPTTKQFFATVQNKMHYAVHGHTAVELIKERADATQPHMGLTTWKNAPDGKILRSDVTVGKNYLNQEELTDLSGLVSAYLDLAESRARRGIPTTMEQWVAFLDDVLKLDSRELLHNAGKISQKIAQSHALEQFEQFRIEQDRAYVSDFDRFATEALQAAQREEQ</sequence>
<keyword evidence="2" id="KW-1185">Reference proteome</keyword>